<name>A0A6P2R827_9BURK</name>
<keyword evidence="6" id="KW-0732">Signal</keyword>
<evidence type="ECO:0000313" key="12">
    <source>
        <dbReference type="EMBL" id="VWC28333.1"/>
    </source>
</evidence>
<dbReference type="InterPro" id="IPR023614">
    <property type="entry name" value="Porin_dom_sf"/>
</dbReference>
<dbReference type="PANTHER" id="PTHR34501">
    <property type="entry name" value="PROTEIN YDDL-RELATED"/>
    <property type="match status" value="1"/>
</dbReference>
<dbReference type="Gene3D" id="2.40.160.10">
    <property type="entry name" value="Porin"/>
    <property type="match status" value="1"/>
</dbReference>
<proteinExistence type="predicted"/>
<dbReference type="PRINTS" id="PR00184">
    <property type="entry name" value="NEISSPPORIN"/>
</dbReference>
<dbReference type="AlphaFoldDB" id="A0A6P2R827"/>
<keyword evidence="9" id="KW-0472">Membrane</keyword>
<dbReference type="InterPro" id="IPR033900">
    <property type="entry name" value="Gram_neg_porin_domain"/>
</dbReference>
<dbReference type="InterPro" id="IPR050298">
    <property type="entry name" value="Gram-neg_bact_OMP"/>
</dbReference>
<keyword evidence="8" id="KW-0626">Porin</keyword>
<keyword evidence="7" id="KW-0406">Ion transport</keyword>
<dbReference type="GeneID" id="93031336"/>
<dbReference type="GO" id="GO:0006811">
    <property type="term" value="P:monoatomic ion transport"/>
    <property type="evidence" value="ECO:0007669"/>
    <property type="project" value="UniProtKB-KW"/>
</dbReference>
<evidence type="ECO:0000313" key="13">
    <source>
        <dbReference type="Proteomes" id="UP000494125"/>
    </source>
</evidence>
<dbReference type="CDD" id="cd00342">
    <property type="entry name" value="gram_neg_porins"/>
    <property type="match status" value="1"/>
</dbReference>
<evidence type="ECO:0000256" key="5">
    <source>
        <dbReference type="ARBA" id="ARBA00022692"/>
    </source>
</evidence>
<dbReference type="RefSeq" id="WP_239007474.1">
    <property type="nucleotide sequence ID" value="NZ_CABVPN010000051.1"/>
</dbReference>
<dbReference type="GO" id="GO:0009279">
    <property type="term" value="C:cell outer membrane"/>
    <property type="evidence" value="ECO:0007669"/>
    <property type="project" value="UniProtKB-SubCell"/>
</dbReference>
<dbReference type="GO" id="GO:0046930">
    <property type="term" value="C:pore complex"/>
    <property type="evidence" value="ECO:0007669"/>
    <property type="project" value="UniProtKB-KW"/>
</dbReference>
<keyword evidence="4" id="KW-1134">Transmembrane beta strand</keyword>
<comment type="subunit">
    <text evidence="2">Homotrimer.</text>
</comment>
<comment type="subcellular location">
    <subcellularLocation>
        <location evidence="1">Cell outer membrane</location>
        <topology evidence="1">Multi-pass membrane protein</topology>
    </subcellularLocation>
</comment>
<evidence type="ECO:0000256" key="9">
    <source>
        <dbReference type="ARBA" id="ARBA00023136"/>
    </source>
</evidence>
<keyword evidence="10" id="KW-0998">Cell outer membrane</keyword>
<dbReference type="GO" id="GO:0015288">
    <property type="term" value="F:porin activity"/>
    <property type="evidence" value="ECO:0007669"/>
    <property type="project" value="UniProtKB-KW"/>
</dbReference>
<evidence type="ECO:0000256" key="2">
    <source>
        <dbReference type="ARBA" id="ARBA00011233"/>
    </source>
</evidence>
<accession>A0A6P2R827</accession>
<dbReference type="Pfam" id="PF13609">
    <property type="entry name" value="Porin_4"/>
    <property type="match status" value="1"/>
</dbReference>
<keyword evidence="3" id="KW-0813">Transport</keyword>
<organism evidence="12 13">
    <name type="scientific">Burkholderia diffusa</name>
    <dbReference type="NCBI Taxonomy" id="488732"/>
    <lineage>
        <taxon>Bacteria</taxon>
        <taxon>Pseudomonadati</taxon>
        <taxon>Pseudomonadota</taxon>
        <taxon>Betaproteobacteria</taxon>
        <taxon>Burkholderiales</taxon>
        <taxon>Burkholderiaceae</taxon>
        <taxon>Burkholderia</taxon>
        <taxon>Burkholderia cepacia complex</taxon>
    </lineage>
</organism>
<evidence type="ECO:0000256" key="1">
    <source>
        <dbReference type="ARBA" id="ARBA00004571"/>
    </source>
</evidence>
<dbReference type="SUPFAM" id="SSF56935">
    <property type="entry name" value="Porins"/>
    <property type="match status" value="1"/>
</dbReference>
<protein>
    <submittedName>
        <fullName evidence="12">Porin</fullName>
    </submittedName>
</protein>
<gene>
    <name evidence="12" type="ORF">BDI24065_06241</name>
</gene>
<feature type="domain" description="Porin" evidence="11">
    <location>
        <begin position="37"/>
        <end position="380"/>
    </location>
</feature>
<reference evidence="12 13" key="1">
    <citation type="submission" date="2019-09" db="EMBL/GenBank/DDBJ databases">
        <authorList>
            <person name="Depoorter E."/>
        </authorList>
    </citation>
    <scope>NUCLEOTIDE SEQUENCE [LARGE SCALE GENOMIC DNA]</scope>
    <source>
        <strain evidence="12">LMG 24065</strain>
    </source>
</reference>
<dbReference type="EMBL" id="CABVPN010000051">
    <property type="protein sequence ID" value="VWC28333.1"/>
    <property type="molecule type" value="Genomic_DNA"/>
</dbReference>
<dbReference type="Proteomes" id="UP000494125">
    <property type="component" value="Unassembled WGS sequence"/>
</dbReference>
<evidence type="ECO:0000256" key="7">
    <source>
        <dbReference type="ARBA" id="ARBA00023065"/>
    </source>
</evidence>
<evidence type="ECO:0000256" key="4">
    <source>
        <dbReference type="ARBA" id="ARBA00022452"/>
    </source>
</evidence>
<evidence type="ECO:0000259" key="11">
    <source>
        <dbReference type="Pfam" id="PF13609"/>
    </source>
</evidence>
<dbReference type="InterPro" id="IPR002299">
    <property type="entry name" value="Porin_Neis"/>
</dbReference>
<keyword evidence="5" id="KW-0812">Transmembrane</keyword>
<evidence type="ECO:0000256" key="3">
    <source>
        <dbReference type="ARBA" id="ARBA00022448"/>
    </source>
</evidence>
<evidence type="ECO:0000256" key="8">
    <source>
        <dbReference type="ARBA" id="ARBA00023114"/>
    </source>
</evidence>
<sequence length="429" mass="45332">MCNPEINRYAGMNRRASSSSFKATSAKFRTRAIRASVAAIVACGPMMAAAQSSVTLYGVVDTGITFLSNQQVADGAGVSGKRAWQMTAGNSAPSSFGIKGVEDLGGGMAATFNLQNYFQSNNGAFFEPNGLFDANATVGLKSDKLGVLTFGRQFDSYTTYLAPYASSNVWSGFAGAHFGDVDNLNAAFNVNNSVVYTSPTFGGFSFSGTFSLGNQPGAFATNRAWAVAAGYQSGALSVAAGYLSLRDPFTAALGGNNAYIGEFSCGQSPSNYCQLQNASELRTYGVGGSYSFGRFNVNATLTRAKLLASRYLVQAGGPVSDVRFDTAEVNSLYSFSEALQFGLAYAYTIGKISETGDRPQIHKVSLATIYNLSKRTQLYLIGNFEKMAGDGIGINPVTGSLERYAQLSYFGNSNSSSQLAVSMGIKHTF</sequence>
<evidence type="ECO:0000256" key="6">
    <source>
        <dbReference type="ARBA" id="ARBA00022729"/>
    </source>
</evidence>
<evidence type="ECO:0000256" key="10">
    <source>
        <dbReference type="ARBA" id="ARBA00023237"/>
    </source>
</evidence>
<keyword evidence="13" id="KW-1185">Reference proteome</keyword>
<dbReference type="PANTHER" id="PTHR34501:SF9">
    <property type="entry name" value="MAJOR OUTER MEMBRANE PROTEIN P.IA"/>
    <property type="match status" value="1"/>
</dbReference>